<sequence length="554" mass="61154">MLISAQLLSYQLPSGQYLFQDVSFTLHKGYRAAIAGPNGAGKSTLLKIIAGQETASSGTIRATGPCYYVPQHFGHFNSLTVAEAAGTAQKLNALELILQGETSPHLYDVLGDDWDIAARSEAAFEKWGLRALQPDQPLSTLSGGEKTRLFLAGIDIFEPSVVLLDEPTNHLDYHAREQLYEWMAATSCTLLIVSHDRQLLRLCEPIWELQPNGIKTYGGNYDFYAAQKNVEADALQQRVAHQEKTLKEAKKQRQEAIERKQHADAQARKQAKTGGIPKILLNGRKNNAEVSTAKLKQVHTEKVEELRAGWQELSAMTQIQRMMKGYFEQSTLHTGKVLVQANGVNFGWAAAQPELPAPDHQPSNEPTRLASPENMLWKTPLTFTIRSGQRLAITGPNGSGKSTLLQLILGKLAPSTGELYTADTRSLLLDQDYTLIDRGKTVLQQALSYNDNLLEVSMVKTVLVNFLFGPDTWDKSCAVLSGGEMLRLALCSMTLQDKAPDMILLDEPTNNLDLQNIKILTQIFGEYKGTLLVISHDPDFIAEVGVDDVLTLNT</sequence>
<dbReference type="GO" id="GO:0016887">
    <property type="term" value="F:ATP hydrolysis activity"/>
    <property type="evidence" value="ECO:0007669"/>
    <property type="project" value="InterPro"/>
</dbReference>
<evidence type="ECO:0000256" key="4">
    <source>
        <dbReference type="SAM" id="Coils"/>
    </source>
</evidence>
<dbReference type="Gene3D" id="3.40.50.300">
    <property type="entry name" value="P-loop containing nucleotide triphosphate hydrolases"/>
    <property type="match status" value="2"/>
</dbReference>
<dbReference type="FunFam" id="3.40.50.300:FF:001320">
    <property type="entry name" value="Heme ABC transporter ATP-binding protein"/>
    <property type="match status" value="1"/>
</dbReference>
<dbReference type="STRING" id="393003.SAMN05660461_4845"/>
<evidence type="ECO:0000313" key="6">
    <source>
        <dbReference type="EMBL" id="SKD08968.1"/>
    </source>
</evidence>
<dbReference type="InterPro" id="IPR003593">
    <property type="entry name" value="AAA+_ATPase"/>
</dbReference>
<dbReference type="InterPro" id="IPR003439">
    <property type="entry name" value="ABC_transporter-like_ATP-bd"/>
</dbReference>
<feature type="domain" description="ABC transporter" evidence="5">
    <location>
        <begin position="3"/>
        <end position="236"/>
    </location>
</feature>
<dbReference type="AlphaFoldDB" id="A0A1T5P9C7"/>
<feature type="domain" description="ABC transporter" evidence="5">
    <location>
        <begin position="355"/>
        <end position="554"/>
    </location>
</feature>
<dbReference type="PANTHER" id="PTHR19211">
    <property type="entry name" value="ATP-BINDING TRANSPORT PROTEIN-RELATED"/>
    <property type="match status" value="1"/>
</dbReference>
<evidence type="ECO:0000256" key="1">
    <source>
        <dbReference type="ARBA" id="ARBA00022737"/>
    </source>
</evidence>
<evidence type="ECO:0000259" key="5">
    <source>
        <dbReference type="PROSITE" id="PS50893"/>
    </source>
</evidence>
<dbReference type="InterPro" id="IPR050611">
    <property type="entry name" value="ABCF"/>
</dbReference>
<dbReference type="PROSITE" id="PS50893">
    <property type="entry name" value="ABC_TRANSPORTER_2"/>
    <property type="match status" value="2"/>
</dbReference>
<evidence type="ECO:0000256" key="2">
    <source>
        <dbReference type="ARBA" id="ARBA00022741"/>
    </source>
</evidence>
<keyword evidence="3" id="KW-0067">ATP-binding</keyword>
<keyword evidence="7" id="KW-1185">Reference proteome</keyword>
<dbReference type="Proteomes" id="UP000190166">
    <property type="component" value="Unassembled WGS sequence"/>
</dbReference>
<dbReference type="SMART" id="SM00382">
    <property type="entry name" value="AAA"/>
    <property type="match status" value="2"/>
</dbReference>
<keyword evidence="4" id="KW-0175">Coiled coil</keyword>
<reference evidence="6 7" key="1">
    <citation type="submission" date="2017-02" db="EMBL/GenBank/DDBJ databases">
        <authorList>
            <person name="Peterson S.W."/>
        </authorList>
    </citation>
    <scope>NUCLEOTIDE SEQUENCE [LARGE SCALE GENOMIC DNA]</scope>
    <source>
        <strain evidence="6 7">DSM 18108</strain>
    </source>
</reference>
<dbReference type="PANTHER" id="PTHR19211:SF6">
    <property type="entry name" value="BLL7188 PROTEIN"/>
    <property type="match status" value="1"/>
</dbReference>
<gene>
    <name evidence="6" type="ORF">SAMN05660461_4845</name>
</gene>
<evidence type="ECO:0000256" key="3">
    <source>
        <dbReference type="ARBA" id="ARBA00022840"/>
    </source>
</evidence>
<dbReference type="EMBL" id="FUZZ01000004">
    <property type="protein sequence ID" value="SKD08968.1"/>
    <property type="molecule type" value="Genomic_DNA"/>
</dbReference>
<dbReference type="SUPFAM" id="SSF52540">
    <property type="entry name" value="P-loop containing nucleoside triphosphate hydrolases"/>
    <property type="match status" value="2"/>
</dbReference>
<dbReference type="RefSeq" id="WP_079472116.1">
    <property type="nucleotide sequence ID" value="NZ_FUZZ01000004.1"/>
</dbReference>
<dbReference type="CDD" id="cd03221">
    <property type="entry name" value="ABCF_EF-3"/>
    <property type="match status" value="2"/>
</dbReference>
<proteinExistence type="predicted"/>
<organism evidence="6 7">
    <name type="scientific">Chitinophaga ginsengisegetis</name>
    <dbReference type="NCBI Taxonomy" id="393003"/>
    <lineage>
        <taxon>Bacteria</taxon>
        <taxon>Pseudomonadati</taxon>
        <taxon>Bacteroidota</taxon>
        <taxon>Chitinophagia</taxon>
        <taxon>Chitinophagales</taxon>
        <taxon>Chitinophagaceae</taxon>
        <taxon>Chitinophaga</taxon>
    </lineage>
</organism>
<dbReference type="InterPro" id="IPR027417">
    <property type="entry name" value="P-loop_NTPase"/>
</dbReference>
<feature type="coiled-coil region" evidence="4">
    <location>
        <begin position="225"/>
        <end position="266"/>
    </location>
</feature>
<keyword evidence="2" id="KW-0547">Nucleotide-binding</keyword>
<evidence type="ECO:0000313" key="7">
    <source>
        <dbReference type="Proteomes" id="UP000190166"/>
    </source>
</evidence>
<keyword evidence="1" id="KW-0677">Repeat</keyword>
<name>A0A1T5P9C7_9BACT</name>
<dbReference type="GO" id="GO:0005524">
    <property type="term" value="F:ATP binding"/>
    <property type="evidence" value="ECO:0007669"/>
    <property type="project" value="UniProtKB-KW"/>
</dbReference>
<protein>
    <submittedName>
        <fullName evidence="6">ATPase components of ABC transporters with duplicated ATPase domains</fullName>
    </submittedName>
</protein>
<accession>A0A1T5P9C7</accession>
<dbReference type="Pfam" id="PF00005">
    <property type="entry name" value="ABC_tran"/>
    <property type="match status" value="2"/>
</dbReference>